<name>A0ABR9FDN9_9GAMM</name>
<evidence type="ECO:0000256" key="1">
    <source>
        <dbReference type="SAM" id="MobiDB-lite"/>
    </source>
</evidence>
<dbReference type="RefSeq" id="WP_192528136.1">
    <property type="nucleotide sequence ID" value="NZ_RRZC01000016.1"/>
</dbReference>
<dbReference type="Proteomes" id="UP000754821">
    <property type="component" value="Unassembled WGS sequence"/>
</dbReference>
<gene>
    <name evidence="2" type="ORF">EI163_13760</name>
</gene>
<dbReference type="EMBL" id="RRZC01000016">
    <property type="protein sequence ID" value="MBE0404607.1"/>
    <property type="molecule type" value="Genomic_DNA"/>
</dbReference>
<keyword evidence="3" id="KW-1185">Reference proteome</keyword>
<feature type="region of interest" description="Disordered" evidence="1">
    <location>
        <begin position="39"/>
        <end position="74"/>
    </location>
</feature>
<reference evidence="2 3" key="1">
    <citation type="submission" date="2020-07" db="EMBL/GenBank/DDBJ databases">
        <title>Halophilic bacteria isolated from french cheeses.</title>
        <authorList>
            <person name="Kothe C.I."/>
            <person name="Farah-Kraiem B."/>
            <person name="Renault P."/>
            <person name="Dridi B."/>
        </authorList>
    </citation>
    <scope>NUCLEOTIDE SEQUENCE [LARGE SCALE GENOMIC DNA]</scope>
    <source>
        <strain evidence="2 3">FME16</strain>
    </source>
</reference>
<dbReference type="InterPro" id="IPR018691">
    <property type="entry name" value="DUF2188"/>
</dbReference>
<accession>A0ABR9FDN9</accession>
<proteinExistence type="predicted"/>
<organism evidence="2 3">
    <name type="scientific">Halomonas citrativorans</name>
    <dbReference type="NCBI Taxonomy" id="2742612"/>
    <lineage>
        <taxon>Bacteria</taxon>
        <taxon>Pseudomonadati</taxon>
        <taxon>Pseudomonadota</taxon>
        <taxon>Gammaproteobacteria</taxon>
        <taxon>Oceanospirillales</taxon>
        <taxon>Halomonadaceae</taxon>
        <taxon>Halomonas</taxon>
    </lineage>
</organism>
<evidence type="ECO:0000313" key="2">
    <source>
        <dbReference type="EMBL" id="MBE0404607.1"/>
    </source>
</evidence>
<comment type="caution">
    <text evidence="2">The sequence shown here is derived from an EMBL/GenBank/DDBJ whole genome shotgun (WGS) entry which is preliminary data.</text>
</comment>
<sequence>MDNYHLTKDGDDWKLQKEGSDRAIKRSETKAAAMEHMKGYMDGKEGSVKIHKEDGEFQEERTYPRSADPRSSKG</sequence>
<protein>
    <submittedName>
        <fullName evidence="2">DUF2188 domain-containing protein</fullName>
    </submittedName>
</protein>
<evidence type="ECO:0000313" key="3">
    <source>
        <dbReference type="Proteomes" id="UP000754821"/>
    </source>
</evidence>
<feature type="region of interest" description="Disordered" evidence="1">
    <location>
        <begin position="1"/>
        <end position="26"/>
    </location>
</feature>
<dbReference type="Pfam" id="PF09954">
    <property type="entry name" value="DUF2188"/>
    <property type="match status" value="1"/>
</dbReference>